<dbReference type="InterPro" id="IPR002893">
    <property type="entry name" value="Znf_MYND"/>
</dbReference>
<dbReference type="EMBL" id="LR899012">
    <property type="protein sequence ID" value="CAD7088383.1"/>
    <property type="molecule type" value="Genomic_DNA"/>
</dbReference>
<feature type="domain" description="SET" evidence="5">
    <location>
        <begin position="44"/>
        <end position="283"/>
    </location>
</feature>
<feature type="domain" description="MYND-type" evidence="6">
    <location>
        <begin position="12"/>
        <end position="48"/>
    </location>
</feature>
<keyword evidence="1" id="KW-0479">Metal-binding</keyword>
<proteinExistence type="predicted"/>
<dbReference type="FunCoup" id="A0A7R8YWX6">
    <property type="interactions" value="18"/>
</dbReference>
<evidence type="ECO:0008006" key="9">
    <source>
        <dbReference type="Google" id="ProtNLM"/>
    </source>
</evidence>
<accession>A0A7R8YWX6</accession>
<dbReference type="Gene3D" id="6.10.140.2220">
    <property type="match status" value="2"/>
</dbReference>
<dbReference type="GO" id="GO:0008270">
    <property type="term" value="F:zinc ion binding"/>
    <property type="evidence" value="ECO:0007669"/>
    <property type="project" value="UniProtKB-KW"/>
</dbReference>
<dbReference type="OMA" id="TRNIKPY"/>
<dbReference type="InterPro" id="IPR001214">
    <property type="entry name" value="SET_dom"/>
</dbReference>
<dbReference type="PROSITE" id="PS50865">
    <property type="entry name" value="ZF_MYND_2"/>
    <property type="match status" value="1"/>
</dbReference>
<dbReference type="Pfam" id="PF00856">
    <property type="entry name" value="SET"/>
    <property type="match status" value="1"/>
</dbReference>
<dbReference type="InParanoid" id="A0A7R8YWX6"/>
<dbReference type="OrthoDB" id="5952526at2759"/>
<dbReference type="Gene3D" id="1.10.220.160">
    <property type="match status" value="1"/>
</dbReference>
<name>A0A7R8YWX6_HERIL</name>
<keyword evidence="3" id="KW-0862">Zinc</keyword>
<dbReference type="CDD" id="cd20071">
    <property type="entry name" value="SET_SMYD"/>
    <property type="match status" value="1"/>
</dbReference>
<protein>
    <recommendedName>
        <fullName evidence="9">Protein msta</fullName>
    </recommendedName>
</protein>
<dbReference type="GO" id="GO:0008170">
    <property type="term" value="F:N-methyltransferase activity"/>
    <property type="evidence" value="ECO:0007669"/>
    <property type="project" value="UniProtKB-ARBA"/>
</dbReference>
<evidence type="ECO:0000256" key="2">
    <source>
        <dbReference type="ARBA" id="ARBA00022771"/>
    </source>
</evidence>
<dbReference type="AlphaFoldDB" id="A0A7R8YWX6"/>
<dbReference type="PANTHER" id="PTHR46455:SF4">
    <property type="entry name" value="GH11294P"/>
    <property type="match status" value="1"/>
</dbReference>
<evidence type="ECO:0000259" key="5">
    <source>
        <dbReference type="PROSITE" id="PS50280"/>
    </source>
</evidence>
<dbReference type="Pfam" id="PF01753">
    <property type="entry name" value="zf-MYND"/>
    <property type="match status" value="1"/>
</dbReference>
<evidence type="ECO:0000313" key="7">
    <source>
        <dbReference type="EMBL" id="CAD7088383.1"/>
    </source>
</evidence>
<dbReference type="SMART" id="SM00317">
    <property type="entry name" value="SET"/>
    <property type="match status" value="1"/>
</dbReference>
<dbReference type="SUPFAM" id="SSF82199">
    <property type="entry name" value="SET domain"/>
    <property type="match status" value="1"/>
</dbReference>
<evidence type="ECO:0000256" key="1">
    <source>
        <dbReference type="ARBA" id="ARBA00022723"/>
    </source>
</evidence>
<reference evidence="7 8" key="1">
    <citation type="submission" date="2020-11" db="EMBL/GenBank/DDBJ databases">
        <authorList>
            <person name="Wallbank WR R."/>
            <person name="Pardo Diaz C."/>
            <person name="Kozak K."/>
            <person name="Martin S."/>
            <person name="Jiggins C."/>
            <person name="Moest M."/>
            <person name="Warren A I."/>
            <person name="Generalovic N T."/>
            <person name="Byers J.R.P. K."/>
            <person name="Montejo-Kovacevich G."/>
            <person name="Yen C E."/>
        </authorList>
    </citation>
    <scope>NUCLEOTIDE SEQUENCE [LARGE SCALE GENOMIC DNA]</scope>
</reference>
<dbReference type="InterPro" id="IPR053010">
    <property type="entry name" value="SET_SmydA-8"/>
</dbReference>
<organism evidence="7 8">
    <name type="scientific">Hermetia illucens</name>
    <name type="common">Black soldier fly</name>
    <dbReference type="NCBI Taxonomy" id="343691"/>
    <lineage>
        <taxon>Eukaryota</taxon>
        <taxon>Metazoa</taxon>
        <taxon>Ecdysozoa</taxon>
        <taxon>Arthropoda</taxon>
        <taxon>Hexapoda</taxon>
        <taxon>Insecta</taxon>
        <taxon>Pterygota</taxon>
        <taxon>Neoptera</taxon>
        <taxon>Endopterygota</taxon>
        <taxon>Diptera</taxon>
        <taxon>Brachycera</taxon>
        <taxon>Stratiomyomorpha</taxon>
        <taxon>Stratiomyidae</taxon>
        <taxon>Hermetiinae</taxon>
        <taxon>Hermetia</taxon>
    </lineage>
</organism>
<dbReference type="PROSITE" id="PS01360">
    <property type="entry name" value="ZF_MYND_1"/>
    <property type="match status" value="1"/>
</dbReference>
<dbReference type="InterPro" id="IPR046341">
    <property type="entry name" value="SET_dom_sf"/>
</dbReference>
<dbReference type="PROSITE" id="PS50280">
    <property type="entry name" value="SET"/>
    <property type="match status" value="1"/>
</dbReference>
<dbReference type="GO" id="GO:0008757">
    <property type="term" value="F:S-adenosylmethionine-dependent methyltransferase activity"/>
    <property type="evidence" value="ECO:0007669"/>
    <property type="project" value="UniProtKB-ARBA"/>
</dbReference>
<keyword evidence="8" id="KW-1185">Reference proteome</keyword>
<dbReference type="GO" id="GO:0008276">
    <property type="term" value="F:protein methyltransferase activity"/>
    <property type="evidence" value="ECO:0007669"/>
    <property type="project" value="UniProtKB-ARBA"/>
</dbReference>
<sequence length="524" mass="59081">MVSNGSSASDKCVVCGVESKSKCSNCGQAYYCSVEHQKQDWKNHKLQCHPFKIEHNEKFGRYLVASRNIKASEVVLRESCLVCGPNQISGPVCVGCMKGLQANDYLECERCGWPVCQRICQNSPEHRGECELTVARGSKIKIHHFVAPHPQYQCLSILRCMLLREKDPSKFQRLMQLESHDNQRKGSEQWISDREGIAKFIPRFFKMDNWTEDEIMQLTGILQINGHEVPLSEPPYVAIYDLASLVEHSCFPNLSKSFTKKGDVIFWAAVDIKKGTNLSICYSDALWGTASRQNHLLETKLFKCECVRCKDVTELGTKYSAIKCNRNDCPGLALPLSLEQWSGDWRCDTCQHALDKSYISDILDRAGTDLSVMKKNSTEDCFKYLQHYSKWLPPQHHHLAEVKVVLAQLIGAGGPEVIQTLDDASLDKKISFCRETLNLYEKLAPAEARVLGLLHFEMHAALAERGRRASPGNPDMCQSALEESLKHAEEVVKLLQHEPKILSEGQICAQAKINRDSLKLVLGL</sequence>
<gene>
    <name evidence="7" type="ORF">HERILL_LOCUS11011</name>
</gene>
<evidence type="ECO:0000259" key="6">
    <source>
        <dbReference type="PROSITE" id="PS50865"/>
    </source>
</evidence>
<evidence type="ECO:0000313" key="8">
    <source>
        <dbReference type="Proteomes" id="UP000594454"/>
    </source>
</evidence>
<dbReference type="Proteomes" id="UP000594454">
    <property type="component" value="Chromosome 4"/>
</dbReference>
<evidence type="ECO:0000256" key="3">
    <source>
        <dbReference type="ARBA" id="ARBA00022833"/>
    </source>
</evidence>
<dbReference type="Gene3D" id="2.170.270.10">
    <property type="entry name" value="SET domain"/>
    <property type="match status" value="1"/>
</dbReference>
<evidence type="ECO:0000256" key="4">
    <source>
        <dbReference type="PROSITE-ProRule" id="PRU00134"/>
    </source>
</evidence>
<dbReference type="PANTHER" id="PTHR46455">
    <property type="entry name" value="SET AND MYND DOMAIN CONTAINING, ARTHROPOD-SPECIFIC, MEMBER 4, ISOFORM A"/>
    <property type="match status" value="1"/>
</dbReference>
<keyword evidence="2 4" id="KW-0863">Zinc-finger</keyword>